<evidence type="ECO:0000313" key="2">
    <source>
        <dbReference type="EMBL" id="KAE8929522.1"/>
    </source>
</evidence>
<dbReference type="Proteomes" id="UP000488956">
    <property type="component" value="Unassembled WGS sequence"/>
</dbReference>
<keyword evidence="1" id="KW-0732">Signal</keyword>
<dbReference type="EMBL" id="QXGE01001438">
    <property type="protein sequence ID" value="KAE9292643.1"/>
    <property type="molecule type" value="Genomic_DNA"/>
</dbReference>
<dbReference type="EMBL" id="QXGA01001435">
    <property type="protein sequence ID" value="KAE9119066.1"/>
    <property type="molecule type" value="Genomic_DNA"/>
</dbReference>
<comment type="caution">
    <text evidence="3">The sequence shown here is derived from an EMBL/GenBank/DDBJ whole genome shotgun (WGS) entry which is preliminary data.</text>
</comment>
<evidence type="ECO:0000313" key="10">
    <source>
        <dbReference type="Proteomes" id="UP000440367"/>
    </source>
</evidence>
<evidence type="ECO:0008006" key="14">
    <source>
        <dbReference type="Google" id="ProtNLM"/>
    </source>
</evidence>
<dbReference type="AlphaFoldDB" id="A0A6A3J8P0"/>
<gene>
    <name evidence="7" type="ORF">PF001_g18635</name>
    <name evidence="6" type="ORF">PF002_g18229</name>
    <name evidence="5" type="ORF">PF006_g18441</name>
    <name evidence="2" type="ORF">PF009_g20364</name>
    <name evidence="4" type="ORF">PF010_g18973</name>
    <name evidence="3" type="ORF">PF011_g18180</name>
</gene>
<protein>
    <recommendedName>
        <fullName evidence="14">Secreted protein</fullName>
    </recommendedName>
</protein>
<dbReference type="EMBL" id="QXFX01001485">
    <property type="protein sequence ID" value="KAE9089501.1"/>
    <property type="molecule type" value="Genomic_DNA"/>
</dbReference>
<evidence type="ECO:0000313" key="11">
    <source>
        <dbReference type="Proteomes" id="UP000440732"/>
    </source>
</evidence>
<dbReference type="Proteomes" id="UP000460718">
    <property type="component" value="Unassembled WGS sequence"/>
</dbReference>
<accession>A0A6A3J8P0</accession>
<reference evidence="12 13" key="1">
    <citation type="submission" date="2018-09" db="EMBL/GenBank/DDBJ databases">
        <title>Genomic investigation of the strawberry pathogen Phytophthora fragariae indicates pathogenicity is determined by transcriptional variation in three key races.</title>
        <authorList>
            <person name="Adams T.M."/>
            <person name="Armitage A.D."/>
            <person name="Sobczyk M.K."/>
            <person name="Bates H.J."/>
            <person name="Dunwell J.M."/>
            <person name="Nellist C.F."/>
            <person name="Harrison R.J."/>
        </authorList>
    </citation>
    <scope>NUCLEOTIDE SEQUENCE [LARGE SCALE GENOMIC DNA]</scope>
    <source>
        <strain evidence="7 9">A4</strain>
        <strain evidence="6 10">BC-1</strain>
        <strain evidence="5 11">NOV-5</strain>
        <strain evidence="2 8">NOV-9</strain>
        <strain evidence="4 13">ONT-3</strain>
        <strain evidence="3 12">SCRP245</strain>
    </source>
</reference>
<evidence type="ECO:0000313" key="3">
    <source>
        <dbReference type="EMBL" id="KAE8990871.1"/>
    </source>
</evidence>
<proteinExistence type="predicted"/>
<dbReference type="Proteomes" id="UP000440367">
    <property type="component" value="Unassembled WGS sequence"/>
</dbReference>
<dbReference type="EMBL" id="QXFW01001433">
    <property type="protein sequence ID" value="KAE8990871.1"/>
    <property type="molecule type" value="Genomic_DNA"/>
</dbReference>
<evidence type="ECO:0000313" key="6">
    <source>
        <dbReference type="EMBL" id="KAE9212531.1"/>
    </source>
</evidence>
<evidence type="ECO:0000313" key="7">
    <source>
        <dbReference type="EMBL" id="KAE9292643.1"/>
    </source>
</evidence>
<evidence type="ECO:0000313" key="4">
    <source>
        <dbReference type="EMBL" id="KAE9089501.1"/>
    </source>
</evidence>
<name>A0A6A3J8P0_9STRA</name>
<evidence type="ECO:0000256" key="1">
    <source>
        <dbReference type="SAM" id="SignalP"/>
    </source>
</evidence>
<evidence type="ECO:0000313" key="5">
    <source>
        <dbReference type="EMBL" id="KAE9119066.1"/>
    </source>
</evidence>
<organism evidence="3 12">
    <name type="scientific">Phytophthora fragariae</name>
    <dbReference type="NCBI Taxonomy" id="53985"/>
    <lineage>
        <taxon>Eukaryota</taxon>
        <taxon>Sar</taxon>
        <taxon>Stramenopiles</taxon>
        <taxon>Oomycota</taxon>
        <taxon>Peronosporomycetes</taxon>
        <taxon>Peronosporales</taxon>
        <taxon>Peronosporaceae</taxon>
        <taxon>Phytophthora</taxon>
    </lineage>
</organism>
<dbReference type="EMBL" id="QXGD01001182">
    <property type="protein sequence ID" value="KAE9212531.1"/>
    <property type="molecule type" value="Genomic_DNA"/>
</dbReference>
<evidence type="ECO:0000313" key="8">
    <source>
        <dbReference type="Proteomes" id="UP000429523"/>
    </source>
</evidence>
<feature type="chain" id="PRO_5036164523" description="Secreted protein" evidence="1">
    <location>
        <begin position="17"/>
        <end position="125"/>
    </location>
</feature>
<feature type="signal peptide" evidence="1">
    <location>
        <begin position="1"/>
        <end position="16"/>
    </location>
</feature>
<sequence length="125" mass="13538">MRNVFRSVGLVVLISADHISVSDMIWDVEQEHGGNSAMVCCVSYFSSVPGSDLKLCSARPMVCCVSYFSSVPGSDLKLCSARPAGYHQEEQTTFRQEGIGVRASKSVGGRHGFDHVYGQYGRQAG</sequence>
<dbReference type="Proteomes" id="UP000429523">
    <property type="component" value="Unassembled WGS sequence"/>
</dbReference>
<evidence type="ECO:0000313" key="13">
    <source>
        <dbReference type="Proteomes" id="UP000488956"/>
    </source>
</evidence>
<dbReference type="EMBL" id="QXGF01001505">
    <property type="protein sequence ID" value="KAE8929522.1"/>
    <property type="molecule type" value="Genomic_DNA"/>
</dbReference>
<evidence type="ECO:0000313" key="12">
    <source>
        <dbReference type="Proteomes" id="UP000460718"/>
    </source>
</evidence>
<evidence type="ECO:0000313" key="9">
    <source>
        <dbReference type="Proteomes" id="UP000437068"/>
    </source>
</evidence>
<dbReference type="Proteomes" id="UP000437068">
    <property type="component" value="Unassembled WGS sequence"/>
</dbReference>
<dbReference type="Proteomes" id="UP000440732">
    <property type="component" value="Unassembled WGS sequence"/>
</dbReference>